<dbReference type="SUPFAM" id="SSF52402">
    <property type="entry name" value="Adenine nucleotide alpha hydrolases-like"/>
    <property type="match status" value="1"/>
</dbReference>
<proteinExistence type="predicted"/>
<protein>
    <recommendedName>
        <fullName evidence="2">Cytoplasmic tRNA 2-thiolation protein 1 C-terminal domain-containing protein</fullName>
    </recommendedName>
</protein>
<comment type="caution">
    <text evidence="3">The sequence shown here is derived from an EMBL/GenBank/DDBJ whole genome shotgun (WGS) entry which is preliminary data.</text>
</comment>
<evidence type="ECO:0000259" key="2">
    <source>
        <dbReference type="Pfam" id="PF16503"/>
    </source>
</evidence>
<keyword evidence="1" id="KW-0808">Transferase</keyword>
<feature type="domain" description="Cytoplasmic tRNA 2-thiolation protein 1 C-terminal" evidence="2">
    <location>
        <begin position="121"/>
        <end position="151"/>
    </location>
</feature>
<dbReference type="InterPro" id="IPR014729">
    <property type="entry name" value="Rossmann-like_a/b/a_fold"/>
</dbReference>
<accession>A0ABQ7ATX6</accession>
<dbReference type="PANTHER" id="PTHR11807:SF12">
    <property type="entry name" value="CYTOPLASMIC TRNA 2-THIOLATION PROTEIN 1"/>
    <property type="match status" value="1"/>
</dbReference>
<organism evidence="3 4">
    <name type="scientific">Brassica cretica</name>
    <name type="common">Mustard</name>
    <dbReference type="NCBI Taxonomy" id="69181"/>
    <lineage>
        <taxon>Eukaryota</taxon>
        <taxon>Viridiplantae</taxon>
        <taxon>Streptophyta</taxon>
        <taxon>Embryophyta</taxon>
        <taxon>Tracheophyta</taxon>
        <taxon>Spermatophyta</taxon>
        <taxon>Magnoliopsida</taxon>
        <taxon>eudicotyledons</taxon>
        <taxon>Gunneridae</taxon>
        <taxon>Pentapetalae</taxon>
        <taxon>rosids</taxon>
        <taxon>malvids</taxon>
        <taxon>Brassicales</taxon>
        <taxon>Brassicaceae</taxon>
        <taxon>Brassiceae</taxon>
        <taxon>Brassica</taxon>
    </lineage>
</organism>
<dbReference type="Proteomes" id="UP000266723">
    <property type="component" value="Unassembled WGS sequence"/>
</dbReference>
<dbReference type="Gene3D" id="3.40.50.620">
    <property type="entry name" value="HUPs"/>
    <property type="match status" value="1"/>
</dbReference>
<dbReference type="PANTHER" id="PTHR11807">
    <property type="entry name" value="ATPASES OF THE PP SUPERFAMILY-RELATED"/>
    <property type="match status" value="1"/>
</dbReference>
<gene>
    <name evidence="3" type="ORF">DY000_02064044</name>
</gene>
<sequence length="189" mass="20564">MPLMVLEVSAAGLLNRLALDRGAALLKVDKLVTGHNADDIAETVLLNILRGDIARLSRCTSITTGEDGPIPRCIYSPNAYRGFAREFIKDLERLRPRAILDIIKSGEDFRIAMTTKMPEQGTCERCGYISSQKWCKACVLLDGLNRGLPKMGIGRARGGGVNGVDHKKETKAGSTVKTLESKQCGSLDF</sequence>
<dbReference type="InterPro" id="IPR032442">
    <property type="entry name" value="CTU1_C"/>
</dbReference>
<evidence type="ECO:0000313" key="4">
    <source>
        <dbReference type="Proteomes" id="UP000266723"/>
    </source>
</evidence>
<dbReference type="EMBL" id="QGKV02001556">
    <property type="protein sequence ID" value="KAF3517551.1"/>
    <property type="molecule type" value="Genomic_DNA"/>
</dbReference>
<dbReference type="Pfam" id="PF16503">
    <property type="entry name" value="zn-ribbon_14"/>
    <property type="match status" value="1"/>
</dbReference>
<evidence type="ECO:0000256" key="1">
    <source>
        <dbReference type="ARBA" id="ARBA00022679"/>
    </source>
</evidence>
<keyword evidence="4" id="KW-1185">Reference proteome</keyword>
<reference evidence="3 4" key="1">
    <citation type="journal article" date="2020" name="BMC Genomics">
        <title>Intraspecific diversification of the crop wild relative Brassica cretica Lam. using demographic model selection.</title>
        <authorList>
            <person name="Kioukis A."/>
            <person name="Michalopoulou V.A."/>
            <person name="Briers L."/>
            <person name="Pirintsos S."/>
            <person name="Studholme D.J."/>
            <person name="Pavlidis P."/>
            <person name="Sarris P.F."/>
        </authorList>
    </citation>
    <scope>NUCLEOTIDE SEQUENCE [LARGE SCALE GENOMIC DNA]</scope>
    <source>
        <strain evidence="4">cv. PFS-1207/04</strain>
    </source>
</reference>
<evidence type="ECO:0000313" key="3">
    <source>
        <dbReference type="EMBL" id="KAF3517551.1"/>
    </source>
</evidence>
<name>A0ABQ7ATX6_BRACR</name>